<proteinExistence type="predicted"/>
<organism evidence="1 2">
    <name type="scientific">Mycena rosella</name>
    <name type="common">Pink bonnet</name>
    <name type="synonym">Agaricus rosellus</name>
    <dbReference type="NCBI Taxonomy" id="1033263"/>
    <lineage>
        <taxon>Eukaryota</taxon>
        <taxon>Fungi</taxon>
        <taxon>Dikarya</taxon>
        <taxon>Basidiomycota</taxon>
        <taxon>Agaricomycotina</taxon>
        <taxon>Agaricomycetes</taxon>
        <taxon>Agaricomycetidae</taxon>
        <taxon>Agaricales</taxon>
        <taxon>Marasmiineae</taxon>
        <taxon>Mycenaceae</taxon>
        <taxon>Mycena</taxon>
    </lineage>
</organism>
<feature type="non-terminal residue" evidence="1">
    <location>
        <position position="1"/>
    </location>
</feature>
<reference evidence="1" key="1">
    <citation type="submission" date="2023-03" db="EMBL/GenBank/DDBJ databases">
        <title>Massive genome expansion in bonnet fungi (Mycena s.s.) driven by repeated elements and novel gene families across ecological guilds.</title>
        <authorList>
            <consortium name="Lawrence Berkeley National Laboratory"/>
            <person name="Harder C.B."/>
            <person name="Miyauchi S."/>
            <person name="Viragh M."/>
            <person name="Kuo A."/>
            <person name="Thoen E."/>
            <person name="Andreopoulos B."/>
            <person name="Lu D."/>
            <person name="Skrede I."/>
            <person name="Drula E."/>
            <person name="Henrissat B."/>
            <person name="Morin E."/>
            <person name="Kohler A."/>
            <person name="Barry K."/>
            <person name="LaButti K."/>
            <person name="Morin E."/>
            <person name="Salamov A."/>
            <person name="Lipzen A."/>
            <person name="Mereny Z."/>
            <person name="Hegedus B."/>
            <person name="Baldrian P."/>
            <person name="Stursova M."/>
            <person name="Weitz H."/>
            <person name="Taylor A."/>
            <person name="Grigoriev I.V."/>
            <person name="Nagy L.G."/>
            <person name="Martin F."/>
            <person name="Kauserud H."/>
        </authorList>
    </citation>
    <scope>NUCLEOTIDE SEQUENCE</scope>
    <source>
        <strain evidence="1">CBHHK067</strain>
    </source>
</reference>
<keyword evidence="2" id="KW-1185">Reference proteome</keyword>
<evidence type="ECO:0000313" key="2">
    <source>
        <dbReference type="Proteomes" id="UP001221757"/>
    </source>
</evidence>
<comment type="caution">
    <text evidence="1">The sequence shown here is derived from an EMBL/GenBank/DDBJ whole genome shotgun (WGS) entry which is preliminary data.</text>
</comment>
<gene>
    <name evidence="1" type="ORF">B0H17DRAFT_866828</name>
</gene>
<accession>A0AAD7D337</accession>
<name>A0AAD7D337_MYCRO</name>
<feature type="non-terminal residue" evidence="1">
    <location>
        <position position="71"/>
    </location>
</feature>
<dbReference type="EMBL" id="JARKIE010000142">
    <property type="protein sequence ID" value="KAJ7676430.1"/>
    <property type="molecule type" value="Genomic_DNA"/>
</dbReference>
<sequence length="71" mass="8199">YWSLDPSGAQRLSTEEAENIGFPSVEFQMTAYTSWWYTHIYAGLRQFHEAKGFNPYGQDVALHLGYPLLQL</sequence>
<protein>
    <submittedName>
        <fullName evidence="1">Uncharacterized protein</fullName>
    </submittedName>
</protein>
<dbReference type="Proteomes" id="UP001221757">
    <property type="component" value="Unassembled WGS sequence"/>
</dbReference>
<evidence type="ECO:0000313" key="1">
    <source>
        <dbReference type="EMBL" id="KAJ7676430.1"/>
    </source>
</evidence>
<dbReference type="AlphaFoldDB" id="A0AAD7D337"/>